<name>W7QJJ2_9ALTE</name>
<evidence type="ECO:0000256" key="2">
    <source>
        <dbReference type="ARBA" id="ARBA00022679"/>
    </source>
</evidence>
<dbReference type="EMBL" id="ARZY01000051">
    <property type="protein sequence ID" value="EWH08318.1"/>
    <property type="molecule type" value="Genomic_DNA"/>
</dbReference>
<keyword evidence="5" id="KW-0067">ATP-binding</keyword>
<evidence type="ECO:0000313" key="8">
    <source>
        <dbReference type="Proteomes" id="UP000019276"/>
    </source>
</evidence>
<comment type="caution">
    <text evidence="7">The sequence shown here is derived from an EMBL/GenBank/DDBJ whole genome shotgun (WGS) entry which is preliminary data.</text>
</comment>
<dbReference type="OrthoDB" id="9779730at2"/>
<keyword evidence="4" id="KW-0418">Kinase</keyword>
<dbReference type="PROSITE" id="PS00584">
    <property type="entry name" value="PFKB_KINASES_2"/>
    <property type="match status" value="1"/>
</dbReference>
<proteinExistence type="inferred from homology"/>
<dbReference type="InterPro" id="IPR002173">
    <property type="entry name" value="Carboh/pur_kinase_PfkB_CS"/>
</dbReference>
<dbReference type="eggNOG" id="COG0524">
    <property type="taxonomic scope" value="Bacteria"/>
</dbReference>
<comment type="similarity">
    <text evidence="1">Belongs to the carbohydrate kinase PfkB family.</text>
</comment>
<dbReference type="AlphaFoldDB" id="W7QJJ2"/>
<dbReference type="PANTHER" id="PTHR43085">
    <property type="entry name" value="HEXOKINASE FAMILY MEMBER"/>
    <property type="match status" value="1"/>
</dbReference>
<evidence type="ECO:0000256" key="4">
    <source>
        <dbReference type="ARBA" id="ARBA00022777"/>
    </source>
</evidence>
<dbReference type="CDD" id="cd01167">
    <property type="entry name" value="bac_FRK"/>
    <property type="match status" value="1"/>
</dbReference>
<gene>
    <name evidence="7" type="ORF">DS2_18013</name>
</gene>
<dbReference type="GO" id="GO:0016301">
    <property type="term" value="F:kinase activity"/>
    <property type="evidence" value="ECO:0007669"/>
    <property type="project" value="UniProtKB-KW"/>
</dbReference>
<feature type="domain" description="Carbohydrate kinase PfkB" evidence="6">
    <location>
        <begin position="10"/>
        <end position="310"/>
    </location>
</feature>
<dbReference type="Pfam" id="PF00294">
    <property type="entry name" value="PfkB"/>
    <property type="match status" value="1"/>
</dbReference>
<dbReference type="GO" id="GO:0005524">
    <property type="term" value="F:ATP binding"/>
    <property type="evidence" value="ECO:0007669"/>
    <property type="project" value="UniProtKB-KW"/>
</dbReference>
<keyword evidence="3" id="KW-0547">Nucleotide-binding</keyword>
<dbReference type="InterPro" id="IPR011611">
    <property type="entry name" value="PfkB_dom"/>
</dbReference>
<keyword evidence="2" id="KW-0808">Transferase</keyword>
<dbReference type="InterPro" id="IPR050306">
    <property type="entry name" value="PfkB_Carbo_kinase"/>
</dbReference>
<protein>
    <submittedName>
        <fullName evidence="7">PfkB protein</fullName>
    </submittedName>
</protein>
<dbReference type="STRING" id="1328313.DS2_18013"/>
<evidence type="ECO:0000256" key="3">
    <source>
        <dbReference type="ARBA" id="ARBA00022741"/>
    </source>
</evidence>
<evidence type="ECO:0000256" key="1">
    <source>
        <dbReference type="ARBA" id="ARBA00010688"/>
    </source>
</evidence>
<organism evidence="7 8">
    <name type="scientific">Catenovulum agarivorans DS-2</name>
    <dbReference type="NCBI Taxonomy" id="1328313"/>
    <lineage>
        <taxon>Bacteria</taxon>
        <taxon>Pseudomonadati</taxon>
        <taxon>Pseudomonadota</taxon>
        <taxon>Gammaproteobacteria</taxon>
        <taxon>Alteromonadales</taxon>
        <taxon>Alteromonadaceae</taxon>
        <taxon>Catenovulum</taxon>
    </lineage>
</organism>
<sequence>MEQHKVPSQQNVAVFGEALIDLIEQPDGQFQPYIGGSPFNVALAMARFGLASHYLAPISTDEMGLRIKAYAEKEQVILPTNISSNRNTSLALVYKDANGQPDYSLYRSLVADLDISVEKLTANLPSDLKVFHTGSLALRPEMATTLTEVFGYLTHKNINISIDINMRKCIPEEESAYIASVKQLMLHATYLKVSDEDLDALGANGEYLAYCQQLLHQGNIKLIAFTQGADGATLLTANQNCFLPAITPAQLADTVGAGDTYFAAMLAYLVRNQLISVDAADFTQAQLSKINSCAAIAASINVSRHGCNPPNFAEVTEFAQCHNMQV</sequence>
<evidence type="ECO:0000259" key="6">
    <source>
        <dbReference type="Pfam" id="PF00294"/>
    </source>
</evidence>
<dbReference type="SUPFAM" id="SSF53613">
    <property type="entry name" value="Ribokinase-like"/>
    <property type="match status" value="1"/>
</dbReference>
<reference evidence="7 8" key="1">
    <citation type="journal article" date="2014" name="Genome Announc.">
        <title>Draft Genome Sequence of the Agar-Degrading Bacterium Catenovulum sp. Strain DS-2, Isolated from Intestines of Haliotis diversicolor.</title>
        <authorList>
            <person name="Shan D."/>
            <person name="Li X."/>
            <person name="Gu Z."/>
            <person name="Wei G."/>
            <person name="Gao Z."/>
            <person name="Shao Z."/>
        </authorList>
    </citation>
    <scope>NUCLEOTIDE SEQUENCE [LARGE SCALE GENOMIC DNA]</scope>
    <source>
        <strain evidence="7 8">DS-2</strain>
    </source>
</reference>
<accession>W7QJJ2</accession>
<dbReference type="InterPro" id="IPR029056">
    <property type="entry name" value="Ribokinase-like"/>
</dbReference>
<dbReference type="RefSeq" id="WP_051479999.1">
    <property type="nucleotide sequence ID" value="NZ_ARZY01000051.1"/>
</dbReference>
<dbReference type="Proteomes" id="UP000019276">
    <property type="component" value="Unassembled WGS sequence"/>
</dbReference>
<evidence type="ECO:0000313" key="7">
    <source>
        <dbReference type="EMBL" id="EWH08318.1"/>
    </source>
</evidence>
<dbReference type="Gene3D" id="3.40.1190.20">
    <property type="match status" value="1"/>
</dbReference>
<keyword evidence="8" id="KW-1185">Reference proteome</keyword>
<evidence type="ECO:0000256" key="5">
    <source>
        <dbReference type="ARBA" id="ARBA00022840"/>
    </source>
</evidence>
<dbReference type="PANTHER" id="PTHR43085:SF1">
    <property type="entry name" value="PSEUDOURIDINE KINASE-RELATED"/>
    <property type="match status" value="1"/>
</dbReference>